<reference evidence="3" key="1">
    <citation type="journal article" date="2014" name="Nat. Genet.">
        <title>Genome of the human hookworm Necator americanus.</title>
        <authorList>
            <person name="Tang Y.T."/>
            <person name="Gao X."/>
            <person name="Rosa B.A."/>
            <person name="Abubucker S."/>
            <person name="Hallsworth-Pepin K."/>
            <person name="Martin J."/>
            <person name="Tyagi R."/>
            <person name="Heizer E."/>
            <person name="Zhang X."/>
            <person name="Bhonagiri-Palsikar V."/>
            <person name="Minx P."/>
            <person name="Warren W.C."/>
            <person name="Wang Q."/>
            <person name="Zhan B."/>
            <person name="Hotez P.J."/>
            <person name="Sternberg P.W."/>
            <person name="Dougall A."/>
            <person name="Gaze S.T."/>
            <person name="Mulvenna J."/>
            <person name="Sotillo J."/>
            <person name="Ranganathan S."/>
            <person name="Rabelo E.M."/>
            <person name="Wilson R.K."/>
            <person name="Felgner P.L."/>
            <person name="Bethony J."/>
            <person name="Hawdon J.M."/>
            <person name="Gasser R.B."/>
            <person name="Loukas A."/>
            <person name="Mitreva M."/>
        </authorList>
    </citation>
    <scope>NUCLEOTIDE SEQUENCE [LARGE SCALE GENOMIC DNA]</scope>
</reference>
<feature type="region of interest" description="Disordered" evidence="1">
    <location>
        <begin position="1"/>
        <end position="25"/>
    </location>
</feature>
<gene>
    <name evidence="2" type="ORF">NECAME_03051</name>
</gene>
<evidence type="ECO:0000256" key="1">
    <source>
        <dbReference type="SAM" id="MobiDB-lite"/>
    </source>
</evidence>
<dbReference type="KEGG" id="nai:NECAME_03051"/>
<dbReference type="AlphaFoldDB" id="W2T8D1"/>
<sequence>MSSPTSVLKGRSEDRASPNQSKTTDFAVYPYRTRMILEPATNESHLRERKRGKTLYLSTALRPAIEHCAGATAVYKS</sequence>
<evidence type="ECO:0000313" key="3">
    <source>
        <dbReference type="Proteomes" id="UP000053676"/>
    </source>
</evidence>
<keyword evidence="3" id="KW-1185">Reference proteome</keyword>
<protein>
    <submittedName>
        <fullName evidence="2">Uncharacterized protein</fullName>
    </submittedName>
</protein>
<dbReference type="Proteomes" id="UP000053676">
    <property type="component" value="Unassembled WGS sequence"/>
</dbReference>
<accession>W2T8D1</accession>
<proteinExistence type="predicted"/>
<evidence type="ECO:0000313" key="2">
    <source>
        <dbReference type="EMBL" id="ETN77879.1"/>
    </source>
</evidence>
<dbReference type="EMBL" id="KI660146">
    <property type="protein sequence ID" value="ETN77879.1"/>
    <property type="molecule type" value="Genomic_DNA"/>
</dbReference>
<organism evidence="2 3">
    <name type="scientific">Necator americanus</name>
    <name type="common">Human hookworm</name>
    <dbReference type="NCBI Taxonomy" id="51031"/>
    <lineage>
        <taxon>Eukaryota</taxon>
        <taxon>Metazoa</taxon>
        <taxon>Ecdysozoa</taxon>
        <taxon>Nematoda</taxon>
        <taxon>Chromadorea</taxon>
        <taxon>Rhabditida</taxon>
        <taxon>Rhabditina</taxon>
        <taxon>Rhabditomorpha</taxon>
        <taxon>Strongyloidea</taxon>
        <taxon>Ancylostomatidae</taxon>
        <taxon>Bunostominae</taxon>
        <taxon>Necator</taxon>
    </lineage>
</organism>
<name>W2T8D1_NECAM</name>